<reference evidence="1" key="1">
    <citation type="submission" date="2021-07" db="EMBL/GenBank/DDBJ databases">
        <authorList>
            <person name="Durling M."/>
        </authorList>
    </citation>
    <scope>NUCLEOTIDE SEQUENCE</scope>
</reference>
<dbReference type="EMBL" id="CAJVRM010000307">
    <property type="protein sequence ID" value="CAG8979317.1"/>
    <property type="molecule type" value="Genomic_DNA"/>
</dbReference>
<proteinExistence type="predicted"/>
<comment type="caution">
    <text evidence="1">The sequence shown here is derived from an EMBL/GenBank/DDBJ whole genome shotgun (WGS) entry which is preliminary data.</text>
</comment>
<dbReference type="AlphaFoldDB" id="A0A9N9LTL2"/>
<gene>
    <name evidence="1" type="ORF">HYALB_00002440</name>
</gene>
<dbReference type="OrthoDB" id="10300873at2759"/>
<name>A0A9N9LTL2_9HELO</name>
<accession>A0A9N9LTL2</accession>
<evidence type="ECO:0000313" key="1">
    <source>
        <dbReference type="EMBL" id="CAG8979317.1"/>
    </source>
</evidence>
<dbReference type="Proteomes" id="UP000701801">
    <property type="component" value="Unassembled WGS sequence"/>
</dbReference>
<protein>
    <submittedName>
        <fullName evidence="1">Uncharacterized protein</fullName>
    </submittedName>
</protein>
<organism evidence="1 2">
    <name type="scientific">Hymenoscyphus albidus</name>
    <dbReference type="NCBI Taxonomy" id="595503"/>
    <lineage>
        <taxon>Eukaryota</taxon>
        <taxon>Fungi</taxon>
        <taxon>Dikarya</taxon>
        <taxon>Ascomycota</taxon>
        <taxon>Pezizomycotina</taxon>
        <taxon>Leotiomycetes</taxon>
        <taxon>Helotiales</taxon>
        <taxon>Helotiaceae</taxon>
        <taxon>Hymenoscyphus</taxon>
    </lineage>
</organism>
<keyword evidence="2" id="KW-1185">Reference proteome</keyword>
<sequence>MIKYDSSIKYLDEAVDAGDEHDAFKAKVAEIIRDYLLTGDSNSVSQTATELDDYYWKTYVPTIKDTELLDRIFPVFVSTVYRVVLEVACLIWPNDNKQDMLIKLLLEMKELTPSELKHNRKDHTAWIDDDLFDYKSSEIYTAKWVSYNDPPDARTQALEYHEPRGLATNFWVKLAANWILKAGPVIYAEFGEDPDKWELWAMRFDELAERYQRGEEPTNYSEEGSDPHMAAIARGAYERMKVIDPLL</sequence>
<evidence type="ECO:0000313" key="2">
    <source>
        <dbReference type="Proteomes" id="UP000701801"/>
    </source>
</evidence>